<evidence type="ECO:0000313" key="3">
    <source>
        <dbReference type="EMBL" id="XCD06552.1"/>
    </source>
</evidence>
<sequence length="69" mass="7857">MKNRQMTIFDVSGFLENPLDIIRYVRDEMKSTSKKLRGVRRRSVAKKAAPTQSFLEASLPPAEQVFKGS</sequence>
<dbReference type="EMBL" id="PP511519">
    <property type="protein sequence ID" value="XCD04879.1"/>
    <property type="molecule type" value="Genomic_DNA"/>
</dbReference>
<accession>A0AAU8B0Z2</accession>
<evidence type="ECO:0000313" key="2">
    <source>
        <dbReference type="EMBL" id="XCD05669.1"/>
    </source>
</evidence>
<organism evidence="2">
    <name type="scientific">Dulem virus 87</name>
    <dbReference type="NCBI Taxonomy" id="3145798"/>
    <lineage>
        <taxon>Viruses</taxon>
        <taxon>Monodnaviria</taxon>
        <taxon>Sangervirae</taxon>
        <taxon>Phixviricota</taxon>
        <taxon>Malgrandaviricetes</taxon>
        <taxon>Petitvirales</taxon>
        <taxon>Microviridae</taxon>
        <taxon>Microvirus</taxon>
    </lineage>
</organism>
<dbReference type="EMBL" id="PP511768">
    <property type="protein sequence ID" value="XCD07224.1"/>
    <property type="molecule type" value="Genomic_DNA"/>
</dbReference>
<evidence type="ECO:0000313" key="4">
    <source>
        <dbReference type="EMBL" id="XCD07224.1"/>
    </source>
</evidence>
<proteinExistence type="predicted"/>
<dbReference type="EMBL" id="PP511591">
    <property type="protein sequence ID" value="XCD05669.1"/>
    <property type="molecule type" value="Genomic_DNA"/>
</dbReference>
<reference evidence="2" key="1">
    <citation type="submission" date="2024-03" db="EMBL/GenBank/DDBJ databases">
        <title>Diverse circular DNA viruses in blood, oral, and fecal samples of captive lemurs.</title>
        <authorList>
            <person name="Paietta E.N."/>
            <person name="Kraberger S."/>
            <person name="Lund M.C."/>
            <person name="Custer J.M."/>
            <person name="Vargas K.M."/>
            <person name="Ehmke E.E."/>
            <person name="Yoder A.D."/>
            <person name="Varsani A."/>
        </authorList>
    </citation>
    <scope>NUCLEOTIDE SEQUENCE</scope>
    <source>
        <strain evidence="1">Duke_24FF_1360</strain>
        <strain evidence="2">Duke_24FS_129</strain>
        <strain evidence="3">Duke_25FS_133</strain>
        <strain evidence="4">Duke_26_109</strain>
        <strain evidence="5">Duke_29_50</strain>
    </source>
</reference>
<evidence type="ECO:0000313" key="5">
    <source>
        <dbReference type="EMBL" id="XCD08232.1"/>
    </source>
</evidence>
<dbReference type="EMBL" id="PP511873">
    <property type="protein sequence ID" value="XCD08232.1"/>
    <property type="molecule type" value="Genomic_DNA"/>
</dbReference>
<evidence type="ECO:0000313" key="1">
    <source>
        <dbReference type="EMBL" id="XCD04879.1"/>
    </source>
</evidence>
<protein>
    <submittedName>
        <fullName evidence="2">Uncharacterized protein</fullName>
    </submittedName>
</protein>
<name>A0AAU8B0Z2_9VIRU</name>
<dbReference type="EMBL" id="PP511686">
    <property type="protein sequence ID" value="XCD06552.1"/>
    <property type="molecule type" value="Genomic_DNA"/>
</dbReference>